<organism evidence="1 2">
    <name type="scientific">Phaedon cochleariae</name>
    <name type="common">Mustard beetle</name>
    <dbReference type="NCBI Taxonomy" id="80249"/>
    <lineage>
        <taxon>Eukaryota</taxon>
        <taxon>Metazoa</taxon>
        <taxon>Ecdysozoa</taxon>
        <taxon>Arthropoda</taxon>
        <taxon>Hexapoda</taxon>
        <taxon>Insecta</taxon>
        <taxon>Pterygota</taxon>
        <taxon>Neoptera</taxon>
        <taxon>Endopterygota</taxon>
        <taxon>Coleoptera</taxon>
        <taxon>Polyphaga</taxon>
        <taxon>Cucujiformia</taxon>
        <taxon>Chrysomeloidea</taxon>
        <taxon>Chrysomelidae</taxon>
        <taxon>Chrysomelinae</taxon>
        <taxon>Chrysomelini</taxon>
        <taxon>Phaedon</taxon>
    </lineage>
</organism>
<gene>
    <name evidence="1" type="ORF">PHAECO_LOCUS12602</name>
</gene>
<dbReference type="Pfam" id="PF00494">
    <property type="entry name" value="SQS_PSY"/>
    <property type="match status" value="1"/>
</dbReference>
<evidence type="ECO:0000313" key="1">
    <source>
        <dbReference type="EMBL" id="CAH1183275.1"/>
    </source>
</evidence>
<reference evidence="1" key="2">
    <citation type="submission" date="2022-10" db="EMBL/GenBank/DDBJ databases">
        <authorList>
            <consortium name="ENA_rothamsted_submissions"/>
            <consortium name="culmorum"/>
            <person name="King R."/>
        </authorList>
    </citation>
    <scope>NUCLEOTIDE SEQUENCE</scope>
</reference>
<dbReference type="InterPro" id="IPR002060">
    <property type="entry name" value="Squ/phyt_synthse"/>
</dbReference>
<keyword evidence="2" id="KW-1185">Reference proteome</keyword>
<dbReference type="InterPro" id="IPR008949">
    <property type="entry name" value="Isoprenoid_synthase_dom_sf"/>
</dbReference>
<dbReference type="Proteomes" id="UP001153737">
    <property type="component" value="Chromosome 9"/>
</dbReference>
<reference evidence="1" key="1">
    <citation type="submission" date="2022-01" db="EMBL/GenBank/DDBJ databases">
        <authorList>
            <person name="King R."/>
        </authorList>
    </citation>
    <scope>NUCLEOTIDE SEQUENCE</scope>
</reference>
<proteinExistence type="predicted"/>
<dbReference type="OrthoDB" id="270318at2759"/>
<sequence length="310" mass="35419">MSTVIMHNNFKKLTSIINKQNKPKILSRKISDSVEYCASSVKKNDYENYICTLLLKNTARSCAFAVRSFNVEVARVAEQVSQANTGQMRLKFWEETIDKCLKGNTVPNHPVAIEIYKANIRKKLSKRYFINLISSRLNSLKLTSFNTLDEMEKYAEQSTSNVLYLVLEGSGVQNIEADHAASHLGKAQGIIQQLRSIPHAKHLNFISIPQEILVKNKVSQEEVIRGKTSERLSECTFEIASRAHQHLVKARSLSEKVPKEGKSALLPAVPVSIYLDRLQQVDYDVFHPSLKHRSWKFLPQVWISDFRNKY</sequence>
<dbReference type="EMBL" id="OU896715">
    <property type="protein sequence ID" value="CAH1183275.1"/>
    <property type="molecule type" value="Genomic_DNA"/>
</dbReference>
<accession>A0A9P0GTB1</accession>
<dbReference type="Gene3D" id="1.10.600.10">
    <property type="entry name" value="Farnesyl Diphosphate Synthase"/>
    <property type="match status" value="1"/>
</dbReference>
<evidence type="ECO:0000313" key="2">
    <source>
        <dbReference type="Proteomes" id="UP001153737"/>
    </source>
</evidence>
<dbReference type="SUPFAM" id="SSF48576">
    <property type="entry name" value="Terpenoid synthases"/>
    <property type="match status" value="1"/>
</dbReference>
<evidence type="ECO:0008006" key="3">
    <source>
        <dbReference type="Google" id="ProtNLM"/>
    </source>
</evidence>
<name>A0A9P0GTB1_PHACE</name>
<protein>
    <recommendedName>
        <fullName evidence="3">NADH dehydrogenase (Ubiquinone) complex I, assembly factor 6</fullName>
    </recommendedName>
</protein>
<dbReference type="AlphaFoldDB" id="A0A9P0GTB1"/>